<dbReference type="EMBL" id="VSSQ01042839">
    <property type="protein sequence ID" value="MPM96460.1"/>
    <property type="molecule type" value="Genomic_DNA"/>
</dbReference>
<dbReference type="AlphaFoldDB" id="A0A645E3X4"/>
<protein>
    <submittedName>
        <fullName evidence="1">Uncharacterized protein</fullName>
    </submittedName>
</protein>
<comment type="caution">
    <text evidence="1">The sequence shown here is derived from an EMBL/GenBank/DDBJ whole genome shotgun (WGS) entry which is preliminary data.</text>
</comment>
<sequence length="167" mass="17003">MIDSGDAWISPHNLQTVPVSLPVVHHHGEAQAQSQRHLSPEHVLLKVPGGVVVMIIQADFPNGLDLGVEGHGLQGRQPAGGNVFRVVGMNADGGVDEGVAVGQLNTLAGGSHVAPGTEHQRNALVGQSADNGVPVGVEGPVVIMGVGVKQSGYHSVPPAVLSNGAEK</sequence>
<name>A0A645E3X4_9ZZZZ</name>
<organism evidence="1">
    <name type="scientific">bioreactor metagenome</name>
    <dbReference type="NCBI Taxonomy" id="1076179"/>
    <lineage>
        <taxon>unclassified sequences</taxon>
        <taxon>metagenomes</taxon>
        <taxon>ecological metagenomes</taxon>
    </lineage>
</organism>
<accession>A0A645E3X4</accession>
<gene>
    <name evidence="1" type="ORF">SDC9_143623</name>
</gene>
<evidence type="ECO:0000313" key="1">
    <source>
        <dbReference type="EMBL" id="MPM96460.1"/>
    </source>
</evidence>
<reference evidence="1" key="1">
    <citation type="submission" date="2019-08" db="EMBL/GenBank/DDBJ databases">
        <authorList>
            <person name="Kucharzyk K."/>
            <person name="Murdoch R.W."/>
            <person name="Higgins S."/>
            <person name="Loffler F."/>
        </authorList>
    </citation>
    <scope>NUCLEOTIDE SEQUENCE</scope>
</reference>
<proteinExistence type="predicted"/>